<dbReference type="Proteomes" id="UP000220527">
    <property type="component" value="Unassembled WGS sequence"/>
</dbReference>
<dbReference type="EMBL" id="NQWI01000013">
    <property type="protein sequence ID" value="PDW04234.1"/>
    <property type="molecule type" value="Genomic_DNA"/>
</dbReference>
<evidence type="ECO:0000313" key="2">
    <source>
        <dbReference type="EMBL" id="PDW04234.1"/>
    </source>
</evidence>
<evidence type="ECO:0000256" key="1">
    <source>
        <dbReference type="SAM" id="Phobius"/>
    </source>
</evidence>
<keyword evidence="1" id="KW-0472">Membrane</keyword>
<keyword evidence="1" id="KW-0812">Transmembrane</keyword>
<comment type="caution">
    <text evidence="2">The sequence shown here is derived from an EMBL/GenBank/DDBJ whole genome shotgun (WGS) entry which is preliminary data.</text>
</comment>
<name>A0A2A6RMB4_9CHLR</name>
<organism evidence="2 3">
    <name type="scientific">Candidatus Viridilinea mediisalina</name>
    <dbReference type="NCBI Taxonomy" id="2024553"/>
    <lineage>
        <taxon>Bacteria</taxon>
        <taxon>Bacillati</taxon>
        <taxon>Chloroflexota</taxon>
        <taxon>Chloroflexia</taxon>
        <taxon>Chloroflexales</taxon>
        <taxon>Chloroflexineae</taxon>
        <taxon>Oscillochloridaceae</taxon>
        <taxon>Candidatus Viridilinea</taxon>
    </lineage>
</organism>
<gene>
    <name evidence="2" type="ORF">CJ255_04595</name>
</gene>
<accession>A0A2A6RMB4</accession>
<proteinExistence type="predicted"/>
<dbReference type="AlphaFoldDB" id="A0A2A6RMB4"/>
<reference evidence="3" key="1">
    <citation type="submission" date="2017-08" db="EMBL/GenBank/DDBJ databases">
        <authorList>
            <person name="Grouzdev D.S."/>
            <person name="Gaisin V.A."/>
            <person name="Rysina M.S."/>
            <person name="Gorlenko V.M."/>
        </authorList>
    </citation>
    <scope>NUCLEOTIDE SEQUENCE [LARGE SCALE GENOMIC DNA]</scope>
    <source>
        <strain evidence="3">Kir15-3F</strain>
    </source>
</reference>
<evidence type="ECO:0000313" key="3">
    <source>
        <dbReference type="Proteomes" id="UP000220527"/>
    </source>
</evidence>
<keyword evidence="1" id="KW-1133">Transmembrane helix</keyword>
<protein>
    <submittedName>
        <fullName evidence="2">Uncharacterized protein</fullName>
    </submittedName>
</protein>
<sequence length="302" mass="31897">MIEIMQIHISWKTIFATFIFIISIMLLLRVSFILRDPPMLAEADPLPSPSLTADGLYDTETVTSTAPSGMTATPTLERLEVTVTPTAEQSTPSPTATPTIEGPVALTSTPTPALPQVLTSGFGQVAGTVNYAFIVSNTNPDQLFQEVRYRIAAYDSTGIVLSTHDGTIAQIGANQEIGIVGSITLNAELTVSRIDVDVFRARAIGVTDGVAPLLEGLTVVEPALVPGDQPSLTGIVRNALDRDFEGVTIYGIAYNEREEIIGGGRGSVSFIAAHGQAPVSMPVVMSGEVAKVAFWPVLSTGE</sequence>
<feature type="transmembrane region" description="Helical" evidence="1">
    <location>
        <begin position="12"/>
        <end position="34"/>
    </location>
</feature>
<keyword evidence="3" id="KW-1185">Reference proteome</keyword>